<sequence length="127" mass="13859">LAQAIQNINNAHSTQEVNESKTNSIATIKSVQPNVIKKPTAINSLTQEANNQKTLIGNDGNATDDEKEAAKQLVTQKLNEQIQKIHESTQDNQVDNVKAQAITAIKLINANAHKRQDAINILTNLAE</sequence>
<evidence type="ECO:0000313" key="2">
    <source>
        <dbReference type="EMBL" id="TBW67602.1"/>
    </source>
</evidence>
<dbReference type="RefSeq" id="WP_154812491.1">
    <property type="nucleotide sequence ID" value="NZ_SCHC01000873.1"/>
</dbReference>
<dbReference type="InterPro" id="IPR011439">
    <property type="entry name" value="DUF1542"/>
</dbReference>
<organism evidence="2 3">
    <name type="scientific">Staphylococcus capitis</name>
    <dbReference type="NCBI Taxonomy" id="29388"/>
    <lineage>
        <taxon>Bacteria</taxon>
        <taxon>Bacillati</taxon>
        <taxon>Bacillota</taxon>
        <taxon>Bacilli</taxon>
        <taxon>Bacillales</taxon>
        <taxon>Staphylococcaceae</taxon>
        <taxon>Staphylococcus</taxon>
    </lineage>
</organism>
<feature type="non-terminal residue" evidence="2">
    <location>
        <position position="127"/>
    </location>
</feature>
<reference evidence="2 3" key="1">
    <citation type="journal article" date="2019" name="Sci. Transl. Med.">
        <title>Quorum sensing between bacterial species on the skin protects against epidermal injury in atopic dermatitis.</title>
        <authorList>
            <person name="Williams M.R."/>
        </authorList>
    </citation>
    <scope>NUCLEOTIDE SEQUENCE [LARGE SCALE GENOMIC DNA]</scope>
    <source>
        <strain evidence="2 3">H8</strain>
    </source>
</reference>
<protein>
    <submittedName>
        <fullName evidence="2">DUF1542 domain-containing protein</fullName>
    </submittedName>
</protein>
<feature type="domain" description="DUF1542" evidence="1">
    <location>
        <begin position="2"/>
        <end position="35"/>
    </location>
</feature>
<feature type="non-terminal residue" evidence="2">
    <location>
        <position position="1"/>
    </location>
</feature>
<proteinExistence type="predicted"/>
<dbReference type="Proteomes" id="UP000291949">
    <property type="component" value="Unassembled WGS sequence"/>
</dbReference>
<dbReference type="Pfam" id="PF07564">
    <property type="entry name" value="DUF1542"/>
    <property type="match status" value="2"/>
</dbReference>
<evidence type="ECO:0000313" key="3">
    <source>
        <dbReference type="Proteomes" id="UP000291949"/>
    </source>
</evidence>
<accession>A0A7Z8E128</accession>
<name>A0A7Z8E128_STACP</name>
<dbReference type="AlphaFoldDB" id="A0A7Z8E128"/>
<gene>
    <name evidence="2" type="ORF">EQ811_17115</name>
</gene>
<comment type="caution">
    <text evidence="2">The sequence shown here is derived from an EMBL/GenBank/DDBJ whole genome shotgun (WGS) entry which is preliminary data.</text>
</comment>
<evidence type="ECO:0000259" key="1">
    <source>
        <dbReference type="Pfam" id="PF07564"/>
    </source>
</evidence>
<dbReference type="EMBL" id="SCHC01000873">
    <property type="protein sequence ID" value="TBW67602.1"/>
    <property type="molecule type" value="Genomic_DNA"/>
</dbReference>
<feature type="domain" description="DUF1542" evidence="1">
    <location>
        <begin position="37"/>
        <end position="112"/>
    </location>
</feature>